<dbReference type="Gene3D" id="3.40.50.300">
    <property type="entry name" value="P-loop containing nucleotide triphosphate hydrolases"/>
    <property type="match status" value="1"/>
</dbReference>
<feature type="repeat" description="WD" evidence="3">
    <location>
        <begin position="1292"/>
        <end position="1333"/>
    </location>
</feature>
<dbReference type="Pfam" id="PF00400">
    <property type="entry name" value="WD40"/>
    <property type="match status" value="14"/>
</dbReference>
<dbReference type="InterPro" id="IPR020472">
    <property type="entry name" value="WD40_PAC1"/>
</dbReference>
<dbReference type="Gene3D" id="2.130.10.10">
    <property type="entry name" value="YVTN repeat-like/Quinoprotein amine dehydrogenase"/>
    <property type="match status" value="4"/>
</dbReference>
<feature type="domain" description="Novel STAND NTPase 1" evidence="5">
    <location>
        <begin position="529"/>
        <end position="880"/>
    </location>
</feature>
<evidence type="ECO:0000256" key="2">
    <source>
        <dbReference type="ARBA" id="ARBA00022737"/>
    </source>
</evidence>
<dbReference type="InterPro" id="IPR001680">
    <property type="entry name" value="WD40_rpt"/>
</dbReference>
<feature type="coiled-coil region" evidence="4">
    <location>
        <begin position="416"/>
        <end position="446"/>
    </location>
</feature>
<dbReference type="InterPro" id="IPR019775">
    <property type="entry name" value="WD40_repeat_CS"/>
</dbReference>
<keyword evidence="4" id="KW-0175">Coiled coil</keyword>
<sequence length="1664" mass="187723">MVETQRSEDVAVYNERSLRALDRAIALSLGEFSLVLVRCNYKRLRDRMVRRLRELAENRYTIRELTLPETVTTLYTTIQTYGHGMCPDNEPCPALFVLGIESVVALDDLLTSSNQVRDEFRKRLPFPLVLWVNDEVLASIVRFAPDFASWAATPIRFEIATTELIDFLRQKADSLFNTVLGAESGRYAPWRVCTHHSTLNLATGCRSRLELDSALRDLQSRQHVINPQLEASLQFVFGQYDYASDFIDSAFAHYQQSLRFWRASNNLERQGVLLFYMGLCHCRFADLHRSQRHRNLEEAWPYLLQCVDVFTQAGRRDLVAQFITQLAEVLQRLEAWDALQILCQKAVTLHQLYGSKVQLAQDYGFLAEVALSYARWENAQEQAELALEILGEVSSKPIEHQGLHRFLLAQLYQLFLVKSQRQLDQLSQASHNLETASNELQNAIASSDHRYEPERYLHLLEELRTLYFEQGRYLEAFRLKQEQRSVEQLYGFRAFIGAARLQPQRPVTNPTLAPVEQQEIVAQEIAASGRQQDINRLIERMSRADHKLTVIHGHSGVGKSSIVSAGLVPALKHRSLGDRIALPLVLQVYTDWVRELGKGLGQALDDYGLREGEEPIKLSFNASQDNPEKIKNLLEQLRHNAERNLLTVLIFDQFEEFFFTSTNQSERLLFYEFLRDCLNLSFVKVILSLREDYLHYLLEFEQFNFEVIDNNILDKKVRYSLGNFSLEDARSVIQSLTERAHFYLEEALIAQLVQDLAGELGTVRPIELQVVGAQLQAENITTLAQYKQSGPKQRLVERFLEKVITDCGPENEHAAWLVLYLLTDENDNRPLKTRAELAVESAIESQKLDLILEILEKSGLVFLLPEVPTNRYQLVHDYLVEFIRQKEQLNIQIELQELRKKDKQKQDEIEQLRAKLREKELRTKLAKATEQQRNTEDKLNQVLTQSLRKARLVGVALATLTVIAGGLGLRSMISETNAQLSEMSASSEVLVSSNRKFDALLKSLAAGRELKRSLVATPETRMRVVTALQQAVYGVRERNRLEGHADWVSSVSFSPNGRFIASASKDHTIRLWKADGTLLKALSAHKDWVNSVSFSPDGRMFASASHDKTVKLWKVDGTLIKTLTGHTKNVHSVSFSPDGQLLASASWDKTVKLWKADGTFLKTLNGHSDRVLGISFSPDGQMLASVSKDKTIALWRRDGTFLKTWKAHDDAVMSVSFSPDGQTLASASADKTVKLWRRNGENVETRNFATLRGHMNWVLSVIFSPDGQQIASASADNTIKLWTRQGTVVETLKGHGNLVQSLSFSPDGHTLASASADNTIKLWYYDSERLKTLKEHSAPVSSVVFSPDGKTLATASWDKTVKLWHRDGVNVETRSFASLKGHSESVSNISFSPNGKTIATASWDKTVKLWKPNGTLVRTLKGHRDRVTSVSFSPHGQMLASASADHTVNLWKIDGTLLKTLNSHDAEVWGVTFSPDGELIASASEDKTVKLWNSNGELLTTLPGHNGAVTWVSFSPNGKWIASAGSDGMVKLWSREGKLITVLKGHNGAVNWVSFSPDNKLIASASQDQTVKLWNRNGSLITTLQGHKDAVFAVNFSPDANGKLLASASKDATVMLWNLDLDDLIERGCSWLDDYFNNRDRGSDSLRDRLASRRPCKGIRIRSY</sequence>
<reference evidence="6" key="1">
    <citation type="submission" date="2021-05" db="EMBL/GenBank/DDBJ databases">
        <authorList>
            <person name="Pietrasiak N."/>
            <person name="Ward R."/>
            <person name="Stajich J.E."/>
            <person name="Kurbessoian T."/>
        </authorList>
    </citation>
    <scope>NUCLEOTIDE SEQUENCE</scope>
    <source>
        <strain evidence="6">CPER-KK1</strain>
    </source>
</reference>
<dbReference type="InterPro" id="IPR015943">
    <property type="entry name" value="WD40/YVTN_repeat-like_dom_sf"/>
</dbReference>
<feature type="repeat" description="WD" evidence="3">
    <location>
        <begin position="1420"/>
        <end position="1454"/>
    </location>
</feature>
<dbReference type="EMBL" id="JAHHIF010000011">
    <property type="protein sequence ID" value="MBW4544897.1"/>
    <property type="molecule type" value="Genomic_DNA"/>
</dbReference>
<feature type="repeat" description="WD" evidence="3">
    <location>
        <begin position="1584"/>
        <end position="1627"/>
    </location>
</feature>
<feature type="repeat" description="WD" evidence="3">
    <location>
        <begin position="1333"/>
        <end position="1364"/>
    </location>
</feature>
<dbReference type="InterPro" id="IPR027417">
    <property type="entry name" value="P-loop_NTPase"/>
</dbReference>
<proteinExistence type="predicted"/>
<dbReference type="PRINTS" id="PR00320">
    <property type="entry name" value="GPROTEINBRPT"/>
</dbReference>
<feature type="repeat" description="WD" evidence="3">
    <location>
        <begin position="1543"/>
        <end position="1575"/>
    </location>
</feature>
<keyword evidence="1 3" id="KW-0853">WD repeat</keyword>
<evidence type="ECO:0000313" key="7">
    <source>
        <dbReference type="Proteomes" id="UP000753908"/>
    </source>
</evidence>
<dbReference type="Pfam" id="PF20703">
    <property type="entry name" value="nSTAND1"/>
    <property type="match status" value="1"/>
</dbReference>
<accession>A0A951PJZ8</accession>
<dbReference type="Proteomes" id="UP000753908">
    <property type="component" value="Unassembled WGS sequence"/>
</dbReference>
<organism evidence="6 7">
    <name type="scientific">Symplocastrum torsivum CPER-KK1</name>
    <dbReference type="NCBI Taxonomy" id="450513"/>
    <lineage>
        <taxon>Bacteria</taxon>
        <taxon>Bacillati</taxon>
        <taxon>Cyanobacteriota</taxon>
        <taxon>Cyanophyceae</taxon>
        <taxon>Oscillatoriophycideae</taxon>
        <taxon>Oscillatoriales</taxon>
        <taxon>Microcoleaceae</taxon>
        <taxon>Symplocastrum</taxon>
    </lineage>
</organism>
<feature type="repeat" description="WD" evidence="3">
    <location>
        <begin position="1379"/>
        <end position="1411"/>
    </location>
</feature>
<dbReference type="PROSITE" id="PS50294">
    <property type="entry name" value="WD_REPEATS_REGION"/>
    <property type="match status" value="14"/>
</dbReference>
<keyword evidence="2" id="KW-0677">Repeat</keyword>
<dbReference type="PROSITE" id="PS50082">
    <property type="entry name" value="WD_REPEATS_2"/>
    <property type="match status" value="14"/>
</dbReference>
<feature type="repeat" description="WD" evidence="3">
    <location>
        <begin position="1041"/>
        <end position="1073"/>
    </location>
</feature>
<feature type="repeat" description="WD" evidence="3">
    <location>
        <begin position="1082"/>
        <end position="1116"/>
    </location>
</feature>
<dbReference type="CDD" id="cd00200">
    <property type="entry name" value="WD40"/>
    <property type="match status" value="2"/>
</dbReference>
<dbReference type="SMART" id="SM00320">
    <property type="entry name" value="WD40"/>
    <property type="match status" value="14"/>
</dbReference>
<feature type="repeat" description="WD" evidence="3">
    <location>
        <begin position="1502"/>
        <end position="1534"/>
    </location>
</feature>
<reference evidence="6" key="2">
    <citation type="journal article" date="2022" name="Microbiol. Resour. Announc.">
        <title>Metagenome Sequencing to Explore Phylogenomics of Terrestrial Cyanobacteria.</title>
        <authorList>
            <person name="Ward R.D."/>
            <person name="Stajich J.E."/>
            <person name="Johansen J.R."/>
            <person name="Huntemann M."/>
            <person name="Clum A."/>
            <person name="Foster B."/>
            <person name="Foster B."/>
            <person name="Roux S."/>
            <person name="Palaniappan K."/>
            <person name="Varghese N."/>
            <person name="Mukherjee S."/>
            <person name="Reddy T.B.K."/>
            <person name="Daum C."/>
            <person name="Copeland A."/>
            <person name="Chen I.A."/>
            <person name="Ivanova N.N."/>
            <person name="Kyrpides N.C."/>
            <person name="Shapiro N."/>
            <person name="Eloe-Fadrosh E.A."/>
            <person name="Pietrasiak N."/>
        </authorList>
    </citation>
    <scope>NUCLEOTIDE SEQUENCE</scope>
    <source>
        <strain evidence="6">CPER-KK1</strain>
    </source>
</reference>
<evidence type="ECO:0000256" key="1">
    <source>
        <dbReference type="ARBA" id="ARBA00022574"/>
    </source>
</evidence>
<evidence type="ECO:0000256" key="4">
    <source>
        <dbReference type="SAM" id="Coils"/>
    </source>
</evidence>
<dbReference type="SUPFAM" id="SSF52540">
    <property type="entry name" value="P-loop containing nucleoside triphosphate hydrolases"/>
    <property type="match status" value="1"/>
</dbReference>
<feature type="repeat" description="WD" evidence="3">
    <location>
        <begin position="1205"/>
        <end position="1236"/>
    </location>
</feature>
<dbReference type="SUPFAM" id="SSF50978">
    <property type="entry name" value="WD40 repeat-like"/>
    <property type="match status" value="2"/>
</dbReference>
<dbReference type="Gene3D" id="1.25.40.10">
    <property type="entry name" value="Tetratricopeptide repeat domain"/>
    <property type="match status" value="1"/>
</dbReference>
<evidence type="ECO:0000313" key="6">
    <source>
        <dbReference type="EMBL" id="MBW4544897.1"/>
    </source>
</evidence>
<dbReference type="SUPFAM" id="SSF48452">
    <property type="entry name" value="TPR-like"/>
    <property type="match status" value="1"/>
</dbReference>
<dbReference type="PANTHER" id="PTHR19848:SF8">
    <property type="entry name" value="F-BOX AND WD REPEAT DOMAIN CONTAINING 7"/>
    <property type="match status" value="1"/>
</dbReference>
<dbReference type="InterPro" id="IPR049052">
    <property type="entry name" value="nSTAND1"/>
</dbReference>
<gene>
    <name evidence="6" type="ORF">KME25_10705</name>
</gene>
<dbReference type="InterPro" id="IPR036322">
    <property type="entry name" value="WD40_repeat_dom_sf"/>
</dbReference>
<feature type="repeat" description="WD" evidence="3">
    <location>
        <begin position="1461"/>
        <end position="1493"/>
    </location>
</feature>
<name>A0A951PJZ8_9CYAN</name>
<evidence type="ECO:0000256" key="3">
    <source>
        <dbReference type="PROSITE-ProRule" id="PRU00221"/>
    </source>
</evidence>
<evidence type="ECO:0000259" key="5">
    <source>
        <dbReference type="Pfam" id="PF20703"/>
    </source>
</evidence>
<feature type="repeat" description="WD" evidence="3">
    <location>
        <begin position="1251"/>
        <end position="1282"/>
    </location>
</feature>
<comment type="caution">
    <text evidence="6">The sequence shown here is derived from an EMBL/GenBank/DDBJ whole genome shotgun (WGS) entry which is preliminary data.</text>
</comment>
<protein>
    <recommendedName>
        <fullName evidence="5">Novel STAND NTPase 1 domain-containing protein</fullName>
    </recommendedName>
</protein>
<feature type="repeat" description="WD" evidence="3">
    <location>
        <begin position="1123"/>
        <end position="1155"/>
    </location>
</feature>
<dbReference type="PROSITE" id="PS00678">
    <property type="entry name" value="WD_REPEATS_1"/>
    <property type="match status" value="1"/>
</dbReference>
<feature type="coiled-coil region" evidence="4">
    <location>
        <begin position="879"/>
        <end position="945"/>
    </location>
</feature>
<feature type="repeat" description="WD" evidence="3">
    <location>
        <begin position="1164"/>
        <end position="1195"/>
    </location>
</feature>
<dbReference type="InterPro" id="IPR011990">
    <property type="entry name" value="TPR-like_helical_dom_sf"/>
</dbReference>
<dbReference type="PANTHER" id="PTHR19848">
    <property type="entry name" value="WD40 REPEAT PROTEIN"/>
    <property type="match status" value="1"/>
</dbReference>